<feature type="transmembrane region" description="Helical" evidence="1">
    <location>
        <begin position="79"/>
        <end position="98"/>
    </location>
</feature>
<organism evidence="2 3">
    <name type="scientific">Pseudovibrio japonicus</name>
    <dbReference type="NCBI Taxonomy" id="366534"/>
    <lineage>
        <taxon>Bacteria</taxon>
        <taxon>Pseudomonadati</taxon>
        <taxon>Pseudomonadota</taxon>
        <taxon>Alphaproteobacteria</taxon>
        <taxon>Hyphomicrobiales</taxon>
        <taxon>Stappiaceae</taxon>
        <taxon>Pseudovibrio</taxon>
    </lineage>
</organism>
<proteinExistence type="predicted"/>
<name>A0ABQ3E8G6_9HYPH</name>
<keyword evidence="1" id="KW-0472">Membrane</keyword>
<dbReference type="Proteomes" id="UP000637980">
    <property type="component" value="Unassembled WGS sequence"/>
</dbReference>
<protein>
    <recommendedName>
        <fullName evidence="4">Integral membrane protein</fullName>
    </recommendedName>
</protein>
<evidence type="ECO:0000313" key="2">
    <source>
        <dbReference type="EMBL" id="GHB29654.1"/>
    </source>
</evidence>
<dbReference type="RefSeq" id="WP_189436413.1">
    <property type="nucleotide sequence ID" value="NZ_BMXE01000003.1"/>
</dbReference>
<keyword evidence="1" id="KW-1133">Transmembrane helix</keyword>
<evidence type="ECO:0008006" key="4">
    <source>
        <dbReference type="Google" id="ProtNLM"/>
    </source>
</evidence>
<evidence type="ECO:0000313" key="3">
    <source>
        <dbReference type="Proteomes" id="UP000637980"/>
    </source>
</evidence>
<gene>
    <name evidence="2" type="ORF">GCM10007094_17510</name>
</gene>
<evidence type="ECO:0000256" key="1">
    <source>
        <dbReference type="SAM" id="Phobius"/>
    </source>
</evidence>
<reference evidence="3" key="1">
    <citation type="journal article" date="2019" name="Int. J. Syst. Evol. Microbiol.">
        <title>The Global Catalogue of Microorganisms (GCM) 10K type strain sequencing project: providing services to taxonomists for standard genome sequencing and annotation.</title>
        <authorList>
            <consortium name="The Broad Institute Genomics Platform"/>
            <consortium name="The Broad Institute Genome Sequencing Center for Infectious Disease"/>
            <person name="Wu L."/>
            <person name="Ma J."/>
        </authorList>
    </citation>
    <scope>NUCLEOTIDE SEQUENCE [LARGE SCALE GENOMIC DNA]</scope>
    <source>
        <strain evidence="3">KCTC 12861</strain>
    </source>
</reference>
<sequence>MFSFFLTLVAVSLFAAAISEGVYLRFKVDDYFENKRTAHIFHFLIAMLAGFAAMYYALSDFMPAASEETRAFKRLGYAISVPAAMLGYVVCNLCYELVCYLKR</sequence>
<accession>A0ABQ3E8G6</accession>
<feature type="transmembrane region" description="Helical" evidence="1">
    <location>
        <begin position="38"/>
        <end position="58"/>
    </location>
</feature>
<dbReference type="EMBL" id="BMXE01000003">
    <property type="protein sequence ID" value="GHB29654.1"/>
    <property type="molecule type" value="Genomic_DNA"/>
</dbReference>
<comment type="caution">
    <text evidence="2">The sequence shown here is derived from an EMBL/GenBank/DDBJ whole genome shotgun (WGS) entry which is preliminary data.</text>
</comment>
<keyword evidence="1" id="KW-0812">Transmembrane</keyword>
<keyword evidence="3" id="KW-1185">Reference proteome</keyword>